<accession>A0A9W6SAE9</accession>
<dbReference type="SMART" id="SM00028">
    <property type="entry name" value="TPR"/>
    <property type="match status" value="4"/>
</dbReference>
<dbReference type="SUPFAM" id="SSF48452">
    <property type="entry name" value="TPR-like"/>
    <property type="match status" value="1"/>
</dbReference>
<dbReference type="EMBL" id="BSTK01000015">
    <property type="protein sequence ID" value="GLY89988.1"/>
    <property type="molecule type" value="Genomic_DNA"/>
</dbReference>
<dbReference type="Proteomes" id="UP001165074">
    <property type="component" value="Unassembled WGS sequence"/>
</dbReference>
<dbReference type="InterPro" id="IPR019734">
    <property type="entry name" value="TPR_rpt"/>
</dbReference>
<dbReference type="PROSITE" id="PS50005">
    <property type="entry name" value="TPR"/>
    <property type="match status" value="1"/>
</dbReference>
<comment type="caution">
    <text evidence="3">The sequence shown here is derived from an EMBL/GenBank/DDBJ whole genome shotgun (WGS) entry which is preliminary data.</text>
</comment>
<gene>
    <name evidence="3" type="ORF">Airi02_079170</name>
</gene>
<dbReference type="RefSeq" id="WP_285580603.1">
    <property type="nucleotide sequence ID" value="NZ_BSTK01000015.1"/>
</dbReference>
<feature type="region of interest" description="Disordered" evidence="2">
    <location>
        <begin position="347"/>
        <end position="368"/>
    </location>
</feature>
<evidence type="ECO:0000313" key="4">
    <source>
        <dbReference type="Proteomes" id="UP001165074"/>
    </source>
</evidence>
<protein>
    <recommendedName>
        <fullName evidence="5">Tetratricopeptide repeat protein</fullName>
    </recommendedName>
</protein>
<organism evidence="3 4">
    <name type="scientific">Actinoallomurus iriomotensis</name>
    <dbReference type="NCBI Taxonomy" id="478107"/>
    <lineage>
        <taxon>Bacteria</taxon>
        <taxon>Bacillati</taxon>
        <taxon>Actinomycetota</taxon>
        <taxon>Actinomycetes</taxon>
        <taxon>Streptosporangiales</taxon>
        <taxon>Thermomonosporaceae</taxon>
        <taxon>Actinoallomurus</taxon>
    </lineage>
</organism>
<reference evidence="3" key="1">
    <citation type="submission" date="2023-03" db="EMBL/GenBank/DDBJ databases">
        <title>Actinoallomurus iriomotensis NBRC 103684.</title>
        <authorList>
            <person name="Ichikawa N."/>
            <person name="Sato H."/>
            <person name="Tonouchi N."/>
        </authorList>
    </citation>
    <scope>NUCLEOTIDE SEQUENCE</scope>
    <source>
        <strain evidence="3">NBRC 103684</strain>
    </source>
</reference>
<evidence type="ECO:0008006" key="5">
    <source>
        <dbReference type="Google" id="ProtNLM"/>
    </source>
</evidence>
<name>A0A9W6SAE9_9ACTN</name>
<keyword evidence="1" id="KW-0802">TPR repeat</keyword>
<dbReference type="Pfam" id="PF13432">
    <property type="entry name" value="TPR_16"/>
    <property type="match status" value="2"/>
</dbReference>
<evidence type="ECO:0000256" key="1">
    <source>
        <dbReference type="PROSITE-ProRule" id="PRU00339"/>
    </source>
</evidence>
<dbReference type="InterPro" id="IPR011990">
    <property type="entry name" value="TPR-like_helical_dom_sf"/>
</dbReference>
<dbReference type="Gene3D" id="1.25.40.10">
    <property type="entry name" value="Tetratricopeptide repeat domain"/>
    <property type="match status" value="1"/>
</dbReference>
<keyword evidence="4" id="KW-1185">Reference proteome</keyword>
<sequence>MQFIARRLECKHIVWAGPLVDTAATLQLADELRGRSCPTCGEIVRKVDFVAIRKSSSTFDEPPAPRNAVNKLKGISNADVKKTRQRLADLGVETGGLAADLKESALGLTPPQWRSTLAKIPVGVLRTYEPNAECIRFKNSAMPAIVFHQGLAGYLFKMNRSVFPLLRMGSMSGGAISRFVEDEKTRSALRVQAVDTALEFLGVGKPRSKVLVEIPMVARLLEMPLTRTMSAFVLCHEYGHAVLSHADELRSVGRDSKFYLLERSRAMEFEADTWGQDAVIGAFTGGKNLEPSLAMLDDLFPPHGAPEMKRDISHAAPCVALLYFEFLDVIEERLARHGVDVAARDAPTRRRARMAGGKASEHSTHPSNKDRFQALYAHLSEHSNFTTHTWVEVFEVLLDEIKDDLDRLIDKTGAVAGKRLTRRFQPRSRTKGRPSSWRNTLTQIDDDDATRVALQEALQNVEGRVLKLDEAELRRHFEEQKDRAMAHFEKEEYAEAAEIYTRILDAGETTESVPLYHLLGQCREQLGDQQGAIAAYRRCLEIVPGSDFAALCGFSLALILIDENDTSGAETALTAATTSHSPDIRAQAMFWLGTIAHKRRDVEAALRRYQDVYALRDSELTIFPSVIPNAALNIGGVLEERGRFAEAAKMFEYARNHRAIEPENRAIAEQRLQAVRGR</sequence>
<dbReference type="AlphaFoldDB" id="A0A9W6SAE9"/>
<feature type="repeat" description="TPR" evidence="1">
    <location>
        <begin position="513"/>
        <end position="546"/>
    </location>
</feature>
<evidence type="ECO:0000256" key="2">
    <source>
        <dbReference type="SAM" id="MobiDB-lite"/>
    </source>
</evidence>
<proteinExistence type="predicted"/>
<feature type="compositionally biased region" description="Basic and acidic residues" evidence="2">
    <location>
        <begin position="359"/>
        <end position="368"/>
    </location>
</feature>
<evidence type="ECO:0000313" key="3">
    <source>
        <dbReference type="EMBL" id="GLY89988.1"/>
    </source>
</evidence>